<dbReference type="EMBL" id="CAGKOT010000047">
    <property type="protein sequence ID" value="CAB5382812.1"/>
    <property type="molecule type" value="Genomic_DNA"/>
</dbReference>
<evidence type="ECO:0000256" key="1">
    <source>
        <dbReference type="SAM" id="Phobius"/>
    </source>
</evidence>
<accession>A0A2N0PCB9</accession>
<keyword evidence="1" id="KW-0472">Membrane</keyword>
<organism evidence="3 6">
    <name type="scientific">Rhizophagus irregularis</name>
    <dbReference type="NCBI Taxonomy" id="588596"/>
    <lineage>
        <taxon>Eukaryota</taxon>
        <taxon>Fungi</taxon>
        <taxon>Fungi incertae sedis</taxon>
        <taxon>Mucoromycota</taxon>
        <taxon>Glomeromycotina</taxon>
        <taxon>Glomeromycetes</taxon>
        <taxon>Glomerales</taxon>
        <taxon>Glomeraceae</taxon>
        <taxon>Rhizophagus</taxon>
    </lineage>
</organism>
<dbReference type="Proteomes" id="UP000232688">
    <property type="component" value="Unassembled WGS sequence"/>
</dbReference>
<dbReference type="VEuPathDB" id="FungiDB:FUN_012186"/>
<evidence type="ECO:0000313" key="4">
    <source>
        <dbReference type="EMBL" id="PKC56486.1"/>
    </source>
</evidence>
<dbReference type="AlphaFoldDB" id="A0A2N0PCB9"/>
<reference evidence="3 6" key="2">
    <citation type="submission" date="2017-09" db="EMBL/GenBank/DDBJ databases">
        <title>Extensive intraspecific genome diversity in a model arbuscular mycorrhizal fungus.</title>
        <authorList>
            <person name="Chen E.C."/>
            <person name="Morin E."/>
            <person name="Beaudet D."/>
            <person name="Noel J."/>
            <person name="Ndikumana S."/>
            <person name="Charron P."/>
            <person name="St-Onge C."/>
            <person name="Giorgi J."/>
            <person name="Grigoriev I.V."/>
            <person name="Roux C."/>
            <person name="Martin F.M."/>
            <person name="Corradi N."/>
        </authorList>
    </citation>
    <scope>NUCLEOTIDE SEQUENCE [LARGE SCALE GENOMIC DNA]</scope>
    <source>
        <strain evidence="3 6">A5</strain>
    </source>
</reference>
<evidence type="ECO:0000313" key="3">
    <source>
        <dbReference type="EMBL" id="PKC04470.1"/>
    </source>
</evidence>
<dbReference type="Proteomes" id="UP000684084">
    <property type="component" value="Unassembled WGS sequence"/>
</dbReference>
<reference evidence="4 5" key="3">
    <citation type="submission" date="2017-10" db="EMBL/GenBank/DDBJ databases">
        <title>Extensive intraspecific genome diversity in a model arbuscular mycorrhizal fungus.</title>
        <authorList>
            <person name="Chen E.C.H."/>
            <person name="Morin E."/>
            <person name="Baudet D."/>
            <person name="Noel J."/>
            <person name="Ndikumana S."/>
            <person name="Charron P."/>
            <person name="St-Onge C."/>
            <person name="Giorgi J."/>
            <person name="Grigoriev I.V."/>
            <person name="Roux C."/>
            <person name="Martin F.M."/>
            <person name="Corradi N."/>
        </authorList>
    </citation>
    <scope>NUCLEOTIDE SEQUENCE [LARGE SCALE GENOMIC DNA]</scope>
    <source>
        <strain evidence="4 5">A1</strain>
    </source>
</reference>
<feature type="transmembrane region" description="Helical" evidence="1">
    <location>
        <begin position="28"/>
        <end position="45"/>
    </location>
</feature>
<dbReference type="VEuPathDB" id="FungiDB:RhiirA1_473922"/>
<dbReference type="EMBL" id="LLXJ01001006">
    <property type="protein sequence ID" value="PKC04470.1"/>
    <property type="molecule type" value="Genomic_DNA"/>
</dbReference>
<evidence type="ECO:0000313" key="6">
    <source>
        <dbReference type="Proteomes" id="UP000232722"/>
    </source>
</evidence>
<keyword evidence="1" id="KW-0812">Transmembrane</keyword>
<sequence>MSEEYIANYSTLTKEETTQQQMRKHKPLVEFIYSFQAITLLYIFVSSRDSLIELLYGIFPFAIGVGFVEK</sequence>
<comment type="caution">
    <text evidence="3">The sequence shown here is derived from an EMBL/GenBank/DDBJ whole genome shotgun (WGS) entry which is preliminary data.</text>
</comment>
<dbReference type="Proteomes" id="UP000232722">
    <property type="component" value="Unassembled WGS sequence"/>
</dbReference>
<reference evidence="4 5" key="4">
    <citation type="submission" date="2017-10" db="EMBL/GenBank/DDBJ databases">
        <title>Genome analyses suggest a sexual origin of heterokaryosis in a supposedly ancient asexual fungus.</title>
        <authorList>
            <person name="Corradi N."/>
            <person name="Sedzielewska K."/>
            <person name="Noel J."/>
            <person name="Charron P."/>
            <person name="Farinelli L."/>
            <person name="Marton T."/>
            <person name="Kruger M."/>
            <person name="Pelin A."/>
            <person name="Brachmann A."/>
            <person name="Corradi N."/>
        </authorList>
    </citation>
    <scope>NUCLEOTIDE SEQUENCE [LARGE SCALE GENOMIC DNA]</scope>
    <source>
        <strain evidence="4 5">A1</strain>
    </source>
</reference>
<keyword evidence="1" id="KW-1133">Transmembrane helix</keyword>
<evidence type="ECO:0000313" key="5">
    <source>
        <dbReference type="Proteomes" id="UP000232688"/>
    </source>
</evidence>
<reference evidence="2" key="5">
    <citation type="submission" date="2020-05" db="EMBL/GenBank/DDBJ databases">
        <authorList>
            <person name="Rincon C."/>
            <person name="Sanders R I."/>
            <person name="Robbins C."/>
            <person name="Chaturvedi A."/>
        </authorList>
    </citation>
    <scope>NUCLEOTIDE SEQUENCE</scope>
    <source>
        <strain evidence="2">CHB12</strain>
    </source>
</reference>
<dbReference type="OrthoDB" id="10276047at2759"/>
<dbReference type="EMBL" id="LLXH01002128">
    <property type="protein sequence ID" value="PKC56486.1"/>
    <property type="molecule type" value="Genomic_DNA"/>
</dbReference>
<proteinExistence type="predicted"/>
<reference evidence="3 6" key="1">
    <citation type="submission" date="2016-04" db="EMBL/GenBank/DDBJ databases">
        <title>Genome analyses suggest a sexual origin of heterokaryosis in a supposedly ancient asexual fungus.</title>
        <authorList>
            <person name="Ropars J."/>
            <person name="Sedzielewska K."/>
            <person name="Noel J."/>
            <person name="Charron P."/>
            <person name="Farinelli L."/>
            <person name="Marton T."/>
            <person name="Kruger M."/>
            <person name="Pelin A."/>
            <person name="Brachmann A."/>
            <person name="Corradi N."/>
        </authorList>
    </citation>
    <scope>NUCLEOTIDE SEQUENCE [LARGE SCALE GENOMIC DNA]</scope>
    <source>
        <strain evidence="3 6">A5</strain>
    </source>
</reference>
<evidence type="ECO:0000313" key="2">
    <source>
        <dbReference type="EMBL" id="CAB5382812.1"/>
    </source>
</evidence>
<dbReference type="VEuPathDB" id="FungiDB:RhiirFUN_016283"/>
<gene>
    <name evidence="2" type="ORF">CHRIB12_LOCUS18122</name>
    <name evidence="4" type="ORF">RhiirA1_473922</name>
    <name evidence="3" type="ORF">RhiirA5_422209</name>
</gene>
<feature type="transmembrane region" description="Helical" evidence="1">
    <location>
        <begin position="51"/>
        <end position="68"/>
    </location>
</feature>
<protein>
    <submittedName>
        <fullName evidence="3">Uncharacterized protein</fullName>
    </submittedName>
</protein>
<name>A0A2N0PCB9_9GLOM</name>